<proteinExistence type="predicted"/>
<evidence type="ECO:0000313" key="2">
    <source>
        <dbReference type="EMBL" id="MFF0501832.1"/>
    </source>
</evidence>
<evidence type="ECO:0000259" key="1">
    <source>
        <dbReference type="Pfam" id="PF02900"/>
    </source>
</evidence>
<dbReference type="InterPro" id="IPR004183">
    <property type="entry name" value="Xdiol_dOase_suB"/>
</dbReference>
<dbReference type="Gene3D" id="3.40.830.10">
    <property type="entry name" value="LigB-like"/>
    <property type="match status" value="1"/>
</dbReference>
<name>A0ABW6PFI0_9NOCA</name>
<dbReference type="Pfam" id="PF02900">
    <property type="entry name" value="LigB"/>
    <property type="match status" value="1"/>
</dbReference>
<protein>
    <recommendedName>
        <fullName evidence="1">Extradiol ring-cleavage dioxygenase class III enzyme subunit B domain-containing protein</fullName>
    </recommendedName>
</protein>
<accession>A0ABW6PFI0</accession>
<gene>
    <name evidence="2" type="ORF">ACFYU5_35975</name>
</gene>
<evidence type="ECO:0000313" key="3">
    <source>
        <dbReference type="Proteomes" id="UP001601442"/>
    </source>
</evidence>
<reference evidence="2 3" key="1">
    <citation type="submission" date="2024-10" db="EMBL/GenBank/DDBJ databases">
        <title>The Natural Products Discovery Center: Release of the First 8490 Sequenced Strains for Exploring Actinobacteria Biosynthetic Diversity.</title>
        <authorList>
            <person name="Kalkreuter E."/>
            <person name="Kautsar S.A."/>
            <person name="Yang D."/>
            <person name="Bader C.D."/>
            <person name="Teijaro C.N."/>
            <person name="Fluegel L."/>
            <person name="Davis C.M."/>
            <person name="Simpson J.R."/>
            <person name="Lauterbach L."/>
            <person name="Steele A.D."/>
            <person name="Gui C."/>
            <person name="Meng S."/>
            <person name="Li G."/>
            <person name="Viehrig K."/>
            <person name="Ye F."/>
            <person name="Su P."/>
            <person name="Kiefer A.F."/>
            <person name="Nichols A."/>
            <person name="Cepeda A.J."/>
            <person name="Yan W."/>
            <person name="Fan B."/>
            <person name="Jiang Y."/>
            <person name="Adhikari A."/>
            <person name="Zheng C.-J."/>
            <person name="Schuster L."/>
            <person name="Cowan T.M."/>
            <person name="Smanski M.J."/>
            <person name="Chevrette M.G."/>
            <person name="De Carvalho L.P.S."/>
            <person name="Shen B."/>
        </authorList>
    </citation>
    <scope>NUCLEOTIDE SEQUENCE [LARGE SCALE GENOMIC DNA]</scope>
    <source>
        <strain evidence="2 3">NPDC004119</strain>
    </source>
</reference>
<organism evidence="2 3">
    <name type="scientific">Nocardia aobensis</name>
    <dbReference type="NCBI Taxonomy" id="257277"/>
    <lineage>
        <taxon>Bacteria</taxon>
        <taxon>Bacillati</taxon>
        <taxon>Actinomycetota</taxon>
        <taxon>Actinomycetes</taxon>
        <taxon>Mycobacteriales</taxon>
        <taxon>Nocardiaceae</taxon>
        <taxon>Nocardia</taxon>
    </lineage>
</organism>
<dbReference type="EMBL" id="JBIAMT010000011">
    <property type="protein sequence ID" value="MFF0501832.1"/>
    <property type="molecule type" value="Genomic_DNA"/>
</dbReference>
<dbReference type="RefSeq" id="WP_387401838.1">
    <property type="nucleotide sequence ID" value="NZ_JBIAMT010000011.1"/>
</dbReference>
<dbReference type="Proteomes" id="UP001601442">
    <property type="component" value="Unassembled WGS sequence"/>
</dbReference>
<comment type="caution">
    <text evidence="2">The sequence shown here is derived from an EMBL/GenBank/DDBJ whole genome shotgun (WGS) entry which is preliminary data.</text>
</comment>
<keyword evidence="3" id="KW-1185">Reference proteome</keyword>
<sequence length="200" mass="22196">MPPYETSGHHDLGRHLLEAGLRRKFDLAASDTYRIDHGFTVPLSFVRPEQDLPVIPVWTNILIPPLPPGERYFELGAALRESIEEFPGDLRVAMLATGHMTNSVGGPAMLSVVEEPVNAWDLRTWELFTTGRVVELLPDCTWDELYKHGNGTPGFMVHLVAWGAVHGAVPSWSHLVSAPIIPPAAFVSWDESSLTRKVEK</sequence>
<dbReference type="SUPFAM" id="SSF53213">
    <property type="entry name" value="LigB-like"/>
    <property type="match status" value="1"/>
</dbReference>
<feature type="domain" description="Extradiol ring-cleavage dioxygenase class III enzyme subunit B" evidence="1">
    <location>
        <begin position="4"/>
        <end position="170"/>
    </location>
</feature>